<keyword evidence="2" id="KW-1185">Reference proteome</keyword>
<dbReference type="EMBL" id="BNJG01000001">
    <property type="protein sequence ID" value="GHO52995.1"/>
    <property type="molecule type" value="Genomic_DNA"/>
</dbReference>
<organism evidence="1 2">
    <name type="scientific">Ktedonobacter robiniae</name>
    <dbReference type="NCBI Taxonomy" id="2778365"/>
    <lineage>
        <taxon>Bacteria</taxon>
        <taxon>Bacillati</taxon>
        <taxon>Chloroflexota</taxon>
        <taxon>Ktedonobacteria</taxon>
        <taxon>Ktedonobacterales</taxon>
        <taxon>Ktedonobacteraceae</taxon>
        <taxon>Ktedonobacter</taxon>
    </lineage>
</organism>
<proteinExistence type="predicted"/>
<evidence type="ECO:0000313" key="1">
    <source>
        <dbReference type="EMBL" id="GHO52995.1"/>
    </source>
</evidence>
<protein>
    <submittedName>
        <fullName evidence="1">Uncharacterized protein</fullName>
    </submittedName>
</protein>
<accession>A0ABQ3UJZ7</accession>
<gene>
    <name evidence="1" type="ORF">KSB_14700</name>
</gene>
<sequence>MWLMWYKKEKVLKEILKSLIAIKTFPAKPLMMSREKGAMYVF</sequence>
<evidence type="ECO:0000313" key="2">
    <source>
        <dbReference type="Proteomes" id="UP000654345"/>
    </source>
</evidence>
<reference evidence="1 2" key="1">
    <citation type="journal article" date="2021" name="Int. J. Syst. Evol. Microbiol.">
        <title>Reticulibacter mediterranei gen. nov., sp. nov., within the new family Reticulibacteraceae fam. nov., and Ktedonospora formicarum gen. nov., sp. nov., Ktedonobacter robiniae sp. nov., Dictyobacter formicarum sp. nov. and Dictyobacter arantiisoli sp. nov., belonging to the class Ktedonobacteria.</title>
        <authorList>
            <person name="Yabe S."/>
            <person name="Zheng Y."/>
            <person name="Wang C.M."/>
            <person name="Sakai Y."/>
            <person name="Abe K."/>
            <person name="Yokota A."/>
            <person name="Donadio S."/>
            <person name="Cavaletti L."/>
            <person name="Monciardini P."/>
        </authorList>
    </citation>
    <scope>NUCLEOTIDE SEQUENCE [LARGE SCALE GENOMIC DNA]</scope>
    <source>
        <strain evidence="1 2">SOSP1-30</strain>
    </source>
</reference>
<name>A0ABQ3UJZ7_9CHLR</name>
<dbReference type="Proteomes" id="UP000654345">
    <property type="component" value="Unassembled WGS sequence"/>
</dbReference>
<comment type="caution">
    <text evidence="1">The sequence shown here is derived from an EMBL/GenBank/DDBJ whole genome shotgun (WGS) entry which is preliminary data.</text>
</comment>